<reference evidence="9 10" key="1">
    <citation type="submission" date="2018-05" db="EMBL/GenBank/DDBJ databases">
        <authorList>
            <person name="Datahose"/>
        </authorList>
    </citation>
    <scope>NUCLEOTIDE SEQUENCE</scope>
</reference>
<dbReference type="InterPro" id="IPR000634">
    <property type="entry name" value="Ser/Thr_deHydtase_PyrdxlP-BS"/>
</dbReference>
<sequence length="366" mass="40240">MQYCSTRGGVRGWDFREVLFSGYAPDGGMFMPESLPLLSPDTLRSWKGLSYTKVVMEVASLFIPPQLIPRDHLEVLVGEALSGFSVPEVVRIARLKGGLSVLELFHGDTLAFKDLAMTCTVRFLNYFLQKENRRATVLVGTSGDTGGSAIQSAKGLPGLDMVVVYPRGRITPVQEKHMISCLKDNVHVFAADGSSDDIDQPLRRLFADQELVKSHGLMSLNSVNWSRVMIQLAHFVYAYLELSGVKQDDVGAALPELEVVVPTGGAGNIAAGLIVKQMGLPLKLVAMVNSNDIVHRMVTSGDFSMAANVTQTLAPAIDIQDPYNMERVFWLLLGRDGAKVKTMMEGFQRSRRHLLPENHRRLVPAT</sequence>
<organism evidence="9 10">
    <name type="scientific">Astatotilapia calliptera</name>
    <name type="common">Eastern happy</name>
    <name type="synonym">Chromis callipterus</name>
    <dbReference type="NCBI Taxonomy" id="8154"/>
    <lineage>
        <taxon>Eukaryota</taxon>
        <taxon>Metazoa</taxon>
        <taxon>Chordata</taxon>
        <taxon>Craniata</taxon>
        <taxon>Vertebrata</taxon>
        <taxon>Euteleostomi</taxon>
        <taxon>Actinopterygii</taxon>
        <taxon>Neopterygii</taxon>
        <taxon>Teleostei</taxon>
        <taxon>Neoteleostei</taxon>
        <taxon>Acanthomorphata</taxon>
        <taxon>Ovalentaria</taxon>
        <taxon>Cichlomorphae</taxon>
        <taxon>Cichliformes</taxon>
        <taxon>Cichlidae</taxon>
        <taxon>African cichlids</taxon>
        <taxon>Pseudocrenilabrinae</taxon>
        <taxon>Haplochromini</taxon>
        <taxon>Astatotilapia</taxon>
    </lineage>
</organism>
<proteinExistence type="inferred from homology"/>
<evidence type="ECO:0000256" key="2">
    <source>
        <dbReference type="ARBA" id="ARBA00005517"/>
    </source>
</evidence>
<evidence type="ECO:0000259" key="7">
    <source>
        <dbReference type="Pfam" id="PF00291"/>
    </source>
</evidence>
<feature type="domain" description="Threonine synthase N-terminal" evidence="8">
    <location>
        <begin position="2"/>
        <end position="80"/>
    </location>
</feature>
<dbReference type="FunFam" id="3.90.1380.10:FF:000003">
    <property type="entry name" value="THR4p Threonine synthase"/>
    <property type="match status" value="1"/>
</dbReference>
<evidence type="ECO:0000256" key="5">
    <source>
        <dbReference type="ARBA" id="ARBA00023239"/>
    </source>
</evidence>
<dbReference type="InterPro" id="IPR037158">
    <property type="entry name" value="Thr_synth_N_sf"/>
</dbReference>
<dbReference type="Pfam" id="PF00291">
    <property type="entry name" value="PALP"/>
    <property type="match status" value="1"/>
</dbReference>
<dbReference type="EC" id="4.3.1.17" evidence="3"/>
<dbReference type="Ensembl" id="ENSACLT00000059134.1">
    <property type="protein sequence ID" value="ENSACLP00000083215.1"/>
    <property type="gene ID" value="ENSACLG00000006833.2"/>
</dbReference>
<comment type="similarity">
    <text evidence="2">Belongs to the threonine synthase family.</text>
</comment>
<dbReference type="GO" id="GO:0009071">
    <property type="term" value="P:serine family amino acid catabolic process"/>
    <property type="evidence" value="ECO:0007669"/>
    <property type="project" value="TreeGrafter"/>
</dbReference>
<dbReference type="PANTHER" id="PTHR42690">
    <property type="entry name" value="THREONINE SYNTHASE FAMILY MEMBER"/>
    <property type="match status" value="1"/>
</dbReference>
<evidence type="ECO:0000259" key="8">
    <source>
        <dbReference type="Pfam" id="PF14821"/>
    </source>
</evidence>
<dbReference type="Gene3D" id="3.90.1380.10">
    <property type="entry name" value="Threonine synthase, N-terminal domain"/>
    <property type="match status" value="1"/>
</dbReference>
<comment type="catalytic activity">
    <reaction evidence="6">
        <text>L-serine = pyruvate + NH4(+)</text>
        <dbReference type="Rhea" id="RHEA:19169"/>
        <dbReference type="ChEBI" id="CHEBI:15361"/>
        <dbReference type="ChEBI" id="CHEBI:28938"/>
        <dbReference type="ChEBI" id="CHEBI:33384"/>
        <dbReference type="EC" id="4.3.1.17"/>
    </reaction>
</comment>
<dbReference type="InterPro" id="IPR036052">
    <property type="entry name" value="TrpB-like_PALP_sf"/>
</dbReference>
<reference evidence="9" key="4">
    <citation type="submission" date="2025-09" db="UniProtKB">
        <authorList>
            <consortium name="Ensembl"/>
        </authorList>
    </citation>
    <scope>IDENTIFICATION</scope>
</reference>
<dbReference type="InterPro" id="IPR051166">
    <property type="entry name" value="Threonine_Synthase"/>
</dbReference>
<dbReference type="Proteomes" id="UP000265100">
    <property type="component" value="Chromosome 7"/>
</dbReference>
<dbReference type="Gene3D" id="3.40.50.1100">
    <property type="match status" value="2"/>
</dbReference>
<evidence type="ECO:0000313" key="10">
    <source>
        <dbReference type="Proteomes" id="UP000265100"/>
    </source>
</evidence>
<dbReference type="GO" id="GO:0003941">
    <property type="term" value="F:L-serine ammonia-lyase activity"/>
    <property type="evidence" value="ECO:0007669"/>
    <property type="project" value="UniProtKB-EC"/>
</dbReference>
<reference evidence="9" key="3">
    <citation type="submission" date="2025-08" db="UniProtKB">
        <authorList>
            <consortium name="Ensembl"/>
        </authorList>
    </citation>
    <scope>IDENTIFICATION</scope>
</reference>
<comment type="cofactor">
    <cofactor evidence="1">
        <name>pyridoxal 5'-phosphate</name>
        <dbReference type="ChEBI" id="CHEBI:597326"/>
    </cofactor>
</comment>
<dbReference type="GeneTree" id="ENSGT00940000158503"/>
<dbReference type="InterPro" id="IPR029144">
    <property type="entry name" value="Thr_synth_N"/>
</dbReference>
<dbReference type="PROSITE" id="PS00165">
    <property type="entry name" value="DEHYDRATASE_SER_THR"/>
    <property type="match status" value="1"/>
</dbReference>
<dbReference type="AlphaFoldDB" id="A0AAX7VN74"/>
<dbReference type="SUPFAM" id="SSF53686">
    <property type="entry name" value="Tryptophan synthase beta subunit-like PLP-dependent enzymes"/>
    <property type="match status" value="1"/>
</dbReference>
<evidence type="ECO:0000256" key="3">
    <source>
        <dbReference type="ARBA" id="ARBA00012093"/>
    </source>
</evidence>
<dbReference type="PANTHER" id="PTHR42690:SF1">
    <property type="entry name" value="THREONINE SYNTHASE-LIKE 2"/>
    <property type="match status" value="1"/>
</dbReference>
<name>A0AAX7VN74_ASTCA</name>
<dbReference type="GO" id="GO:0046360">
    <property type="term" value="P:2-oxobutyrate biosynthetic process"/>
    <property type="evidence" value="ECO:0007669"/>
    <property type="project" value="TreeGrafter"/>
</dbReference>
<protein>
    <recommendedName>
        <fullName evidence="3">L-serine ammonia-lyase</fullName>
        <ecNumber evidence="3">4.3.1.17</ecNumber>
    </recommendedName>
</protein>
<evidence type="ECO:0000256" key="4">
    <source>
        <dbReference type="ARBA" id="ARBA00022898"/>
    </source>
</evidence>
<keyword evidence="5" id="KW-0456">Lyase</keyword>
<accession>A0AAX7VN74</accession>
<keyword evidence="4" id="KW-0663">Pyridoxal phosphate</keyword>
<reference evidence="10" key="2">
    <citation type="submission" date="2023-03" db="EMBL/GenBank/DDBJ databases">
        <authorList>
            <consortium name="Wellcome Sanger Institute Data Sharing"/>
        </authorList>
    </citation>
    <scope>NUCLEOTIDE SEQUENCE [LARGE SCALE GENOMIC DNA]</scope>
</reference>
<keyword evidence="10" id="KW-1185">Reference proteome</keyword>
<gene>
    <name evidence="9" type="primary">THNSL2</name>
</gene>
<evidence type="ECO:0000256" key="1">
    <source>
        <dbReference type="ARBA" id="ARBA00001933"/>
    </source>
</evidence>
<evidence type="ECO:0000313" key="9">
    <source>
        <dbReference type="Ensembl" id="ENSACLP00000083215.1"/>
    </source>
</evidence>
<dbReference type="FunFam" id="3.40.50.1100:FF:000036">
    <property type="entry name" value="Threonine synthase like 2"/>
    <property type="match status" value="1"/>
</dbReference>
<feature type="domain" description="Tryptophan synthase beta chain-like PALP" evidence="7">
    <location>
        <begin position="102"/>
        <end position="328"/>
    </location>
</feature>
<dbReference type="Pfam" id="PF14821">
    <property type="entry name" value="Thr_synth_N"/>
    <property type="match status" value="1"/>
</dbReference>
<dbReference type="InterPro" id="IPR001926">
    <property type="entry name" value="TrpB-like_PALP"/>
</dbReference>
<dbReference type="GO" id="GO:0030170">
    <property type="term" value="F:pyridoxal phosphate binding"/>
    <property type="evidence" value="ECO:0007669"/>
    <property type="project" value="InterPro"/>
</dbReference>
<evidence type="ECO:0000256" key="6">
    <source>
        <dbReference type="ARBA" id="ARBA00049406"/>
    </source>
</evidence>